<gene>
    <name evidence="7" type="ORF">ACFSAH_00885</name>
</gene>
<sequence>MAKKEIERNSFNELLVILLKLVFYIVLIYFNNNKPMLYESVPVLDKIGYSLMIFFSASLVVSIVRFIIIRLYIRRNKLKNKVKDNFIIGINQIESVLNTVFVIIAVMYFLDINPITFLTSITIVAAAIALLTKEYIANMINGLIIMFSDRLSLGDHIRIGNEEGKILDLTLINVILQNEDNDMVLIPNSVVFNSIIVNQSKQNVKKLTVDFEVDINRKLTSGILEEEFEAITKDFKEFIVEDGLSVKVTAIKKDFVHFKVQVLLRYYDKLREKQIRRLLQGKILELSSAKE</sequence>
<evidence type="ECO:0000313" key="8">
    <source>
        <dbReference type="Proteomes" id="UP001597118"/>
    </source>
</evidence>
<evidence type="ECO:0000256" key="5">
    <source>
        <dbReference type="SAM" id="Phobius"/>
    </source>
</evidence>
<comment type="subcellular location">
    <subcellularLocation>
        <location evidence="1">Membrane</location>
    </subcellularLocation>
</comment>
<comment type="caution">
    <text evidence="7">The sequence shown here is derived from an EMBL/GenBank/DDBJ whole genome shotgun (WGS) entry which is preliminary data.</text>
</comment>
<dbReference type="InterPro" id="IPR010920">
    <property type="entry name" value="LSM_dom_sf"/>
</dbReference>
<dbReference type="InterPro" id="IPR006685">
    <property type="entry name" value="MscS_channel_2nd"/>
</dbReference>
<evidence type="ECO:0000259" key="6">
    <source>
        <dbReference type="Pfam" id="PF00924"/>
    </source>
</evidence>
<dbReference type="InterPro" id="IPR045275">
    <property type="entry name" value="MscS_archaea/bacteria_type"/>
</dbReference>
<dbReference type="PANTHER" id="PTHR30221">
    <property type="entry name" value="SMALL-CONDUCTANCE MECHANOSENSITIVE CHANNEL"/>
    <property type="match status" value="1"/>
</dbReference>
<evidence type="ECO:0000313" key="7">
    <source>
        <dbReference type="EMBL" id="MFD1628407.1"/>
    </source>
</evidence>
<evidence type="ECO:0000256" key="1">
    <source>
        <dbReference type="ARBA" id="ARBA00004370"/>
    </source>
</evidence>
<feature type="domain" description="Mechanosensitive ion channel MscS" evidence="6">
    <location>
        <begin position="135"/>
        <end position="201"/>
    </location>
</feature>
<dbReference type="Pfam" id="PF00924">
    <property type="entry name" value="MS_channel_2nd"/>
    <property type="match status" value="1"/>
</dbReference>
<feature type="transmembrane region" description="Helical" evidence="5">
    <location>
        <begin position="85"/>
        <end position="109"/>
    </location>
</feature>
<evidence type="ECO:0000256" key="4">
    <source>
        <dbReference type="ARBA" id="ARBA00023136"/>
    </source>
</evidence>
<dbReference type="Gene3D" id="2.30.30.60">
    <property type="match status" value="1"/>
</dbReference>
<evidence type="ECO:0000256" key="3">
    <source>
        <dbReference type="ARBA" id="ARBA00022989"/>
    </source>
</evidence>
<keyword evidence="8" id="KW-1185">Reference proteome</keyword>
<feature type="transmembrane region" description="Helical" evidence="5">
    <location>
        <begin position="51"/>
        <end position="73"/>
    </location>
</feature>
<reference evidence="8" key="1">
    <citation type="journal article" date="2019" name="Int. J. Syst. Evol. Microbiol.">
        <title>The Global Catalogue of Microorganisms (GCM) 10K type strain sequencing project: providing services to taxonomists for standard genome sequencing and annotation.</title>
        <authorList>
            <consortium name="The Broad Institute Genomics Platform"/>
            <consortium name="The Broad Institute Genome Sequencing Center for Infectious Disease"/>
            <person name="Wu L."/>
            <person name="Ma J."/>
        </authorList>
    </citation>
    <scope>NUCLEOTIDE SEQUENCE [LARGE SCALE GENOMIC DNA]</scope>
    <source>
        <strain evidence="8">CCUG 53762</strain>
    </source>
</reference>
<feature type="transmembrane region" description="Helical" evidence="5">
    <location>
        <begin position="12"/>
        <end position="31"/>
    </location>
</feature>
<feature type="transmembrane region" description="Helical" evidence="5">
    <location>
        <begin position="115"/>
        <end position="132"/>
    </location>
</feature>
<protein>
    <submittedName>
        <fullName evidence="7">Mechanosensitive ion channel family protein</fullName>
    </submittedName>
</protein>
<name>A0ABW4I7L0_9SPHI</name>
<keyword evidence="4 5" id="KW-0472">Membrane</keyword>
<keyword evidence="3 5" id="KW-1133">Transmembrane helix</keyword>
<dbReference type="SUPFAM" id="SSF50182">
    <property type="entry name" value="Sm-like ribonucleoproteins"/>
    <property type="match status" value="1"/>
</dbReference>
<keyword evidence="2 5" id="KW-0812">Transmembrane</keyword>
<evidence type="ECO:0000256" key="2">
    <source>
        <dbReference type="ARBA" id="ARBA00022692"/>
    </source>
</evidence>
<accession>A0ABW4I7L0</accession>
<dbReference type="Gene3D" id="1.10.287.1260">
    <property type="match status" value="1"/>
</dbReference>
<dbReference type="EMBL" id="JBHUDG010000001">
    <property type="protein sequence ID" value="MFD1628407.1"/>
    <property type="molecule type" value="Genomic_DNA"/>
</dbReference>
<dbReference type="InterPro" id="IPR023408">
    <property type="entry name" value="MscS_beta-dom_sf"/>
</dbReference>
<dbReference type="Proteomes" id="UP001597118">
    <property type="component" value="Unassembled WGS sequence"/>
</dbReference>
<dbReference type="PANTHER" id="PTHR30221:SF1">
    <property type="entry name" value="SMALL-CONDUCTANCE MECHANOSENSITIVE CHANNEL"/>
    <property type="match status" value="1"/>
</dbReference>
<organism evidence="7 8">
    <name type="scientific">Pseudopedobacter beijingensis</name>
    <dbReference type="NCBI Taxonomy" id="1207056"/>
    <lineage>
        <taxon>Bacteria</taxon>
        <taxon>Pseudomonadati</taxon>
        <taxon>Bacteroidota</taxon>
        <taxon>Sphingobacteriia</taxon>
        <taxon>Sphingobacteriales</taxon>
        <taxon>Sphingobacteriaceae</taxon>
        <taxon>Pseudopedobacter</taxon>
    </lineage>
</organism>
<dbReference type="RefSeq" id="WP_379660794.1">
    <property type="nucleotide sequence ID" value="NZ_JBHUDG010000001.1"/>
</dbReference>
<proteinExistence type="predicted"/>